<dbReference type="PANTHER" id="PTHR43551">
    <property type="entry name" value="FUMARATE REDUCTASE IRON-SULFUR SUBUNIT"/>
    <property type="match status" value="1"/>
</dbReference>
<dbReference type="Pfam" id="PF13183">
    <property type="entry name" value="Fer4_8"/>
    <property type="match status" value="1"/>
</dbReference>
<keyword evidence="5" id="KW-0408">Iron</keyword>
<keyword evidence="6" id="KW-0411">Iron-sulfur</keyword>
<evidence type="ECO:0000259" key="7">
    <source>
        <dbReference type="Pfam" id="PF02754"/>
    </source>
</evidence>
<feature type="domain" description="Cysteine-rich" evidence="7">
    <location>
        <begin position="342"/>
        <end position="431"/>
    </location>
</feature>
<dbReference type="EMBL" id="JBHPBY010000270">
    <property type="protein sequence ID" value="MFC1852128.1"/>
    <property type="molecule type" value="Genomic_DNA"/>
</dbReference>
<dbReference type="PROSITE" id="PS00198">
    <property type="entry name" value="4FE4S_FER_1"/>
    <property type="match status" value="1"/>
</dbReference>
<comment type="caution">
    <text evidence="9">The sequence shown here is derived from an EMBL/GenBank/DDBJ whole genome shotgun (WGS) entry which is preliminary data.</text>
</comment>
<dbReference type="InterPro" id="IPR009051">
    <property type="entry name" value="Helical_ferredxn"/>
</dbReference>
<gene>
    <name evidence="9" type="ORF">ACFL27_18190</name>
</gene>
<organism evidence="9 10">
    <name type="scientific">candidate division CSSED10-310 bacterium</name>
    <dbReference type="NCBI Taxonomy" id="2855610"/>
    <lineage>
        <taxon>Bacteria</taxon>
        <taxon>Bacteria division CSSED10-310</taxon>
    </lineage>
</organism>
<evidence type="ECO:0000313" key="9">
    <source>
        <dbReference type="EMBL" id="MFC1852128.1"/>
    </source>
</evidence>
<evidence type="ECO:0000256" key="1">
    <source>
        <dbReference type="ARBA" id="ARBA00022448"/>
    </source>
</evidence>
<dbReference type="InterPro" id="IPR017896">
    <property type="entry name" value="4Fe4S_Fe-S-bd"/>
</dbReference>
<evidence type="ECO:0000256" key="3">
    <source>
        <dbReference type="ARBA" id="ARBA00022723"/>
    </source>
</evidence>
<evidence type="ECO:0000259" key="8">
    <source>
        <dbReference type="Pfam" id="PF13183"/>
    </source>
</evidence>
<evidence type="ECO:0000256" key="2">
    <source>
        <dbReference type="ARBA" id="ARBA00022485"/>
    </source>
</evidence>
<keyword evidence="1" id="KW-0813">Transport</keyword>
<protein>
    <submittedName>
        <fullName evidence="9">(Fe-S)-binding protein</fullName>
    </submittedName>
</protein>
<evidence type="ECO:0000256" key="6">
    <source>
        <dbReference type="ARBA" id="ARBA00023014"/>
    </source>
</evidence>
<dbReference type="PANTHER" id="PTHR43551:SF1">
    <property type="entry name" value="HETERODISULFIDE REDUCTASE"/>
    <property type="match status" value="1"/>
</dbReference>
<dbReference type="Proteomes" id="UP001594351">
    <property type="component" value="Unassembled WGS sequence"/>
</dbReference>
<dbReference type="InterPro" id="IPR004017">
    <property type="entry name" value="Cys_rich_dom"/>
</dbReference>
<reference evidence="9 10" key="1">
    <citation type="submission" date="2024-09" db="EMBL/GenBank/DDBJ databases">
        <title>Laminarin stimulates single cell rates of sulfate reduction while oxygen inhibits transcriptomic activity in coastal marine sediment.</title>
        <authorList>
            <person name="Lindsay M."/>
            <person name="Orcutt B."/>
            <person name="Emerson D."/>
            <person name="Stepanauskas R."/>
            <person name="D'Angelo T."/>
        </authorList>
    </citation>
    <scope>NUCLEOTIDE SEQUENCE [LARGE SCALE GENOMIC DNA]</scope>
    <source>
        <strain evidence="9">SAG AM-311-K15</strain>
    </source>
</reference>
<keyword evidence="2" id="KW-0004">4Fe-4S</keyword>
<dbReference type="Gene3D" id="1.10.1060.10">
    <property type="entry name" value="Alpha-helical ferredoxin"/>
    <property type="match status" value="1"/>
</dbReference>
<dbReference type="SUPFAM" id="SSF46548">
    <property type="entry name" value="alpha-helical ferredoxin"/>
    <property type="match status" value="1"/>
</dbReference>
<dbReference type="InterPro" id="IPR017900">
    <property type="entry name" value="4Fe4S_Fe_S_CS"/>
</dbReference>
<feature type="domain" description="4Fe-4S ferredoxin-type" evidence="8">
    <location>
        <begin position="53"/>
        <end position="135"/>
    </location>
</feature>
<keyword evidence="10" id="KW-1185">Reference proteome</keyword>
<dbReference type="Pfam" id="PF02754">
    <property type="entry name" value="CCG"/>
    <property type="match status" value="1"/>
</dbReference>
<evidence type="ECO:0000256" key="5">
    <source>
        <dbReference type="ARBA" id="ARBA00023004"/>
    </source>
</evidence>
<keyword evidence="3" id="KW-0479">Metal-binding</keyword>
<name>A0ABV6Z0Y7_UNCC1</name>
<evidence type="ECO:0000313" key="10">
    <source>
        <dbReference type="Proteomes" id="UP001594351"/>
    </source>
</evidence>
<sequence>METHVKETAPKYSYHIEQFDLRERPRRFLEAFAAILKHSNYGAVLDFYSRITTKCARCTVTCPVYQASDDVRDIPCNRSELLFKIYRRYFTLGGMLRARLWDSFILTEDYIDRMAEEFWRCTACRRCKLSCPMGIDHAMITHLTRWILSEIGMVPKALVVSVREQLEGKTRNTSAVPKIAMKDSCEFLEEELEEELGDRFPEEGIKFPIDVEGAEYVFFPAVSDYLMEAETLMGNAAVMHAMGVSWTIGSGNFDGIDYGLFYSDRMWDRIIKAQVAEIKRLGGKVMLIGECGHASRSAREGMQNFIPPEERVPVINCMELAYENFLSGKLKLKKGVIKERTTYHDPCNIARSGWIVDQPRVLLRHICQDFVEMTPGGKDNYCCGGGGGTVSIDEIKDFRMRIGGKTKADQIKQTGAHYIVTPCANCKKQIDEIIDFFKIDAQRIGLHDLLLRAVEFD</sequence>
<accession>A0ABV6Z0Y7</accession>
<proteinExistence type="predicted"/>
<keyword evidence="4" id="KW-0249">Electron transport</keyword>
<evidence type="ECO:0000256" key="4">
    <source>
        <dbReference type="ARBA" id="ARBA00022982"/>
    </source>
</evidence>